<evidence type="ECO:0000256" key="2">
    <source>
        <dbReference type="SAM" id="MobiDB-lite"/>
    </source>
</evidence>
<dbReference type="Proteomes" id="UP001500967">
    <property type="component" value="Unassembled WGS sequence"/>
</dbReference>
<feature type="compositionally biased region" description="Acidic residues" evidence="2">
    <location>
        <begin position="16"/>
        <end position="27"/>
    </location>
</feature>
<dbReference type="InterPro" id="IPR050256">
    <property type="entry name" value="Glycosyltransferase_2"/>
</dbReference>
<comment type="similarity">
    <text evidence="1">Belongs to the glycosyltransferase 2 family.</text>
</comment>
<sequence length="286" mass="30884">MGMSSGARLESVGIESEGESIVTDEDPALLSSAEVAESTGVETPAVAEGDLHEAPPVDVPDNKDVWLVIPVYNEAQVIADVVEHARRTFPNIVCVDDGSRDGSAAAIAPTGAHLVQHPINMGQGASLETGLRYALSRPGAEYFVTFDADGQHRVEDALRMLEVARSGQADVVLGSRFLESKETVPWLKRFVLKTVVALSPTARKLKLTDAHNGLRVLNRPAAEGLRIRMNGMAHASEIVGKLARSDWRVTEIPVTILYTDYSRAKGQSLVNGVNILFELSMRHRGV</sequence>
<dbReference type="Gene3D" id="3.90.550.10">
    <property type="entry name" value="Spore Coat Polysaccharide Biosynthesis Protein SpsA, Chain A"/>
    <property type="match status" value="1"/>
</dbReference>
<evidence type="ECO:0000256" key="1">
    <source>
        <dbReference type="ARBA" id="ARBA00006739"/>
    </source>
</evidence>
<keyword evidence="5" id="KW-1185">Reference proteome</keyword>
<name>A0ABP3EUD3_9ACTN</name>
<feature type="domain" description="Glycosyltransferase 2-like" evidence="3">
    <location>
        <begin position="67"/>
        <end position="222"/>
    </location>
</feature>
<evidence type="ECO:0000313" key="5">
    <source>
        <dbReference type="Proteomes" id="UP001500967"/>
    </source>
</evidence>
<gene>
    <name evidence="4" type="ORF">GCM10009539_77960</name>
</gene>
<proteinExistence type="inferred from homology"/>
<feature type="region of interest" description="Disordered" evidence="2">
    <location>
        <begin position="1"/>
        <end position="57"/>
    </location>
</feature>
<dbReference type="InterPro" id="IPR001173">
    <property type="entry name" value="Glyco_trans_2-like"/>
</dbReference>
<dbReference type="SUPFAM" id="SSF53448">
    <property type="entry name" value="Nucleotide-diphospho-sugar transferases"/>
    <property type="match status" value="1"/>
</dbReference>
<dbReference type="EMBL" id="BAAAGX010000037">
    <property type="protein sequence ID" value="GAA0278508.1"/>
    <property type="molecule type" value="Genomic_DNA"/>
</dbReference>
<protein>
    <submittedName>
        <fullName evidence="4">Glycosyltransferase family 2 protein</fullName>
    </submittedName>
</protein>
<organism evidence="4 5">
    <name type="scientific">Cryptosporangium japonicum</name>
    <dbReference type="NCBI Taxonomy" id="80872"/>
    <lineage>
        <taxon>Bacteria</taxon>
        <taxon>Bacillati</taxon>
        <taxon>Actinomycetota</taxon>
        <taxon>Actinomycetes</taxon>
        <taxon>Cryptosporangiales</taxon>
        <taxon>Cryptosporangiaceae</taxon>
        <taxon>Cryptosporangium</taxon>
    </lineage>
</organism>
<dbReference type="InterPro" id="IPR029044">
    <property type="entry name" value="Nucleotide-diphossugar_trans"/>
</dbReference>
<dbReference type="Pfam" id="PF00535">
    <property type="entry name" value="Glycos_transf_2"/>
    <property type="match status" value="1"/>
</dbReference>
<evidence type="ECO:0000259" key="3">
    <source>
        <dbReference type="Pfam" id="PF00535"/>
    </source>
</evidence>
<dbReference type="PANTHER" id="PTHR48090:SF7">
    <property type="entry name" value="RFBJ PROTEIN"/>
    <property type="match status" value="1"/>
</dbReference>
<comment type="caution">
    <text evidence="4">The sequence shown here is derived from an EMBL/GenBank/DDBJ whole genome shotgun (WGS) entry which is preliminary data.</text>
</comment>
<reference evidence="5" key="1">
    <citation type="journal article" date="2019" name="Int. J. Syst. Evol. Microbiol.">
        <title>The Global Catalogue of Microorganisms (GCM) 10K type strain sequencing project: providing services to taxonomists for standard genome sequencing and annotation.</title>
        <authorList>
            <consortium name="The Broad Institute Genomics Platform"/>
            <consortium name="The Broad Institute Genome Sequencing Center for Infectious Disease"/>
            <person name="Wu L."/>
            <person name="Ma J."/>
        </authorList>
    </citation>
    <scope>NUCLEOTIDE SEQUENCE [LARGE SCALE GENOMIC DNA]</scope>
    <source>
        <strain evidence="5">JCM 10425</strain>
    </source>
</reference>
<dbReference type="PANTHER" id="PTHR48090">
    <property type="entry name" value="UNDECAPRENYL-PHOSPHATE 4-DEOXY-4-FORMAMIDO-L-ARABINOSE TRANSFERASE-RELATED"/>
    <property type="match status" value="1"/>
</dbReference>
<evidence type="ECO:0000313" key="4">
    <source>
        <dbReference type="EMBL" id="GAA0278508.1"/>
    </source>
</evidence>
<dbReference type="CDD" id="cd04179">
    <property type="entry name" value="DPM_DPG-synthase_like"/>
    <property type="match status" value="1"/>
</dbReference>
<accession>A0ABP3EUD3</accession>